<dbReference type="RefSeq" id="WP_207448783.1">
    <property type="nucleotide sequence ID" value="NZ_CP061093.1"/>
</dbReference>
<dbReference type="Proteomes" id="UP001518990">
    <property type="component" value="Unassembled WGS sequence"/>
</dbReference>
<protein>
    <recommendedName>
        <fullName evidence="3">DUF3102 domain-containing protein</fullName>
    </recommendedName>
</protein>
<organism evidence="1 2">
    <name type="scientific">Roseomonas marmotae</name>
    <dbReference type="NCBI Taxonomy" id="2768161"/>
    <lineage>
        <taxon>Bacteria</taxon>
        <taxon>Pseudomonadati</taxon>
        <taxon>Pseudomonadota</taxon>
        <taxon>Alphaproteobacteria</taxon>
        <taxon>Acetobacterales</taxon>
        <taxon>Roseomonadaceae</taxon>
        <taxon>Roseomonas</taxon>
    </lineage>
</organism>
<dbReference type="EMBL" id="JACTNF010000017">
    <property type="protein sequence ID" value="MBO1076109.1"/>
    <property type="molecule type" value="Genomic_DNA"/>
</dbReference>
<reference evidence="1 2" key="1">
    <citation type="submission" date="2020-09" db="EMBL/GenBank/DDBJ databases">
        <title>Roseomonas.</title>
        <authorList>
            <person name="Zhu W."/>
        </authorList>
    </citation>
    <scope>NUCLEOTIDE SEQUENCE [LARGE SCALE GENOMIC DNA]</scope>
    <source>
        <strain evidence="1 2">1311</strain>
    </source>
</reference>
<keyword evidence="2" id="KW-1185">Reference proteome</keyword>
<name>A0ABS3KF58_9PROT</name>
<evidence type="ECO:0000313" key="1">
    <source>
        <dbReference type="EMBL" id="MBO1076109.1"/>
    </source>
</evidence>
<proteinExistence type="predicted"/>
<evidence type="ECO:0008006" key="3">
    <source>
        <dbReference type="Google" id="ProtNLM"/>
    </source>
</evidence>
<sequence length="244" mass="27399">MSGKRSKSALRSFLLSDEPEHHLATAQDPRAAAMRALGEADEEALQAIHEVFAGTGLLEDQAKVSRILRVRAEIQKEWGDARDSFLAIGRALLNLEESLTRSEWQRLRQESERLFPFSDATATQLRQIARAVDSGRLPREQCPGSYGTAYQITLLSDTQLEVAQRRGLIRPDVTRREIMSLRREVRPFADMPEAPPKGRLDRAALREERRRLAGRRDALAAALARVEARLRQIDQLTGAEPGEA</sequence>
<gene>
    <name evidence="1" type="ORF">IAI60_15940</name>
</gene>
<comment type="caution">
    <text evidence="1">The sequence shown here is derived from an EMBL/GenBank/DDBJ whole genome shotgun (WGS) entry which is preliminary data.</text>
</comment>
<accession>A0ABS3KF58</accession>
<evidence type="ECO:0000313" key="2">
    <source>
        <dbReference type="Proteomes" id="UP001518990"/>
    </source>
</evidence>